<evidence type="ECO:0000259" key="5">
    <source>
        <dbReference type="PROSITE" id="PS51986"/>
    </source>
</evidence>
<dbReference type="PANTHER" id="PTHR43407:SF1">
    <property type="entry name" value="LENGSIN"/>
    <property type="match status" value="1"/>
</dbReference>
<comment type="similarity">
    <text evidence="1 3 4">Belongs to the glutamine synthetase family.</text>
</comment>
<dbReference type="EMBL" id="JACHGK010000012">
    <property type="protein sequence ID" value="MBB6446575.1"/>
    <property type="molecule type" value="Genomic_DNA"/>
</dbReference>
<evidence type="ECO:0000313" key="7">
    <source>
        <dbReference type="EMBL" id="MBB6446575.1"/>
    </source>
</evidence>
<feature type="domain" description="GS catalytic" evidence="6">
    <location>
        <begin position="145"/>
        <end position="502"/>
    </location>
</feature>
<evidence type="ECO:0000313" key="8">
    <source>
        <dbReference type="Proteomes" id="UP000531594"/>
    </source>
</evidence>
<dbReference type="PANTHER" id="PTHR43407">
    <property type="entry name" value="GLUTAMINE SYNTHETASE"/>
    <property type="match status" value="1"/>
</dbReference>
<dbReference type="Gene3D" id="3.30.590.10">
    <property type="entry name" value="Glutamine synthetase/guanido kinase, catalytic domain"/>
    <property type="match status" value="1"/>
</dbReference>
<comment type="caution">
    <text evidence="7">The sequence shown here is derived from an EMBL/GenBank/DDBJ whole genome shotgun (WGS) entry which is preliminary data.</text>
</comment>
<dbReference type="GO" id="GO:0004356">
    <property type="term" value="F:glutamine synthetase activity"/>
    <property type="evidence" value="ECO:0007669"/>
    <property type="project" value="UniProtKB-EC"/>
</dbReference>
<dbReference type="PROSITE" id="PS51986">
    <property type="entry name" value="GS_BETA_GRASP"/>
    <property type="match status" value="1"/>
</dbReference>
<dbReference type="RefSeq" id="WP_184527708.1">
    <property type="nucleotide sequence ID" value="NZ_JACHGK010000012.1"/>
</dbReference>
<dbReference type="SMART" id="SM01230">
    <property type="entry name" value="Gln-synt_C"/>
    <property type="match status" value="1"/>
</dbReference>
<evidence type="ECO:0000256" key="2">
    <source>
        <dbReference type="ARBA" id="ARBA00012937"/>
    </source>
</evidence>
<evidence type="ECO:0000259" key="6">
    <source>
        <dbReference type="PROSITE" id="PS51987"/>
    </source>
</evidence>
<dbReference type="GO" id="GO:0016020">
    <property type="term" value="C:membrane"/>
    <property type="evidence" value="ECO:0007669"/>
    <property type="project" value="TreeGrafter"/>
</dbReference>
<dbReference type="InterPro" id="IPR014746">
    <property type="entry name" value="Gln_synth/guanido_kin_cat_dom"/>
</dbReference>
<dbReference type="InterPro" id="IPR036651">
    <property type="entry name" value="Gln_synt_N_sf"/>
</dbReference>
<dbReference type="GO" id="GO:0006542">
    <property type="term" value="P:glutamine biosynthetic process"/>
    <property type="evidence" value="ECO:0007669"/>
    <property type="project" value="InterPro"/>
</dbReference>
<reference evidence="7 8" key="1">
    <citation type="submission" date="2020-08" db="EMBL/GenBank/DDBJ databases">
        <title>Genomic Encyclopedia of Type Strains, Phase IV (KMG-IV): sequencing the most valuable type-strain genomes for metagenomic binning, comparative biology and taxonomic classification.</title>
        <authorList>
            <person name="Goeker M."/>
        </authorList>
    </citation>
    <scope>NUCLEOTIDE SEQUENCE [LARGE SCALE GENOMIC DNA]</scope>
    <source>
        <strain evidence="7 8">DSM 5391</strain>
    </source>
</reference>
<name>A0A7X0LWE5_9BACI</name>
<gene>
    <name evidence="7" type="ORF">HNR53_003235</name>
</gene>
<dbReference type="PROSITE" id="PS51987">
    <property type="entry name" value="GS_CATALYTIC"/>
    <property type="match status" value="1"/>
</dbReference>
<evidence type="ECO:0000256" key="3">
    <source>
        <dbReference type="PROSITE-ProRule" id="PRU01330"/>
    </source>
</evidence>
<dbReference type="Pfam" id="PF00120">
    <property type="entry name" value="Gln-synt_C"/>
    <property type="match status" value="1"/>
</dbReference>
<dbReference type="Proteomes" id="UP000531594">
    <property type="component" value="Unassembled WGS sequence"/>
</dbReference>
<accession>A0A7X0LWE5</accession>
<dbReference type="SUPFAM" id="SSF55931">
    <property type="entry name" value="Glutamine synthetase/guanido kinase"/>
    <property type="match status" value="1"/>
</dbReference>
<dbReference type="AlphaFoldDB" id="A0A7X0LWE5"/>
<sequence>MNKTLQVNQDGFIARHQLWNNEQIETVGRILNMIEEHNLRLIRVAWADQHGISRAKTLTIPAFLSALEDGIDFNTGPLFFDTANAIVFNPFIKGGGFDLEELTGCPNYALVPDPLTFRVLPWAPQTGWILCDAYLKTGDPLPFDSRQIARKAFKELHEKGYDLYAGLEVEFSLTKIVNDEINPELLGAPGSPAQPPKVRPVARGYQYQLEAHNDEIDEILQLIVQNIEDLGLPLRTIEDEWGPSQIEVTFAPMRGIEAADAMLLFRTAVKQICKRHGYIATFMCRPSIPGFFSSGWHLHQSLIDMKTGENLFIPEVETESLSVLGKQYVAGILKHARAATVFTTPTVNGYKRFKPNSLAPDRAGWGVDNRGTMVRVLGGYGIKSTHFENRAGEPAANPYLYFSSQIFAGLDGIENRLNPGAPSDEAYIDEREAIPKSLQEAIDSLRENRLFQDKMGKLFVDYIIKMKESEISRYMAFVEQEKVEDYQNVVTEWEHREYFEIF</sequence>
<dbReference type="InterPro" id="IPR008146">
    <property type="entry name" value="Gln_synth_cat_dom"/>
</dbReference>
<organism evidence="7 8">
    <name type="scientific">Bacillus benzoevorans</name>
    <dbReference type="NCBI Taxonomy" id="1456"/>
    <lineage>
        <taxon>Bacteria</taxon>
        <taxon>Bacillati</taxon>
        <taxon>Bacillota</taxon>
        <taxon>Bacilli</taxon>
        <taxon>Bacillales</taxon>
        <taxon>Bacillaceae</taxon>
        <taxon>Bacillus</taxon>
    </lineage>
</organism>
<keyword evidence="8" id="KW-1185">Reference proteome</keyword>
<protein>
    <recommendedName>
        <fullName evidence="2">glutamine synthetase</fullName>
        <ecNumber evidence="2">6.3.1.2</ecNumber>
    </recommendedName>
</protein>
<dbReference type="GO" id="GO:0005737">
    <property type="term" value="C:cytoplasm"/>
    <property type="evidence" value="ECO:0007669"/>
    <property type="project" value="TreeGrafter"/>
</dbReference>
<evidence type="ECO:0000256" key="1">
    <source>
        <dbReference type="ARBA" id="ARBA00009897"/>
    </source>
</evidence>
<dbReference type="Gene3D" id="3.10.20.70">
    <property type="entry name" value="Glutamine synthetase, N-terminal domain"/>
    <property type="match status" value="1"/>
</dbReference>
<feature type="domain" description="GS beta-grasp" evidence="5">
    <location>
        <begin position="37"/>
        <end position="138"/>
    </location>
</feature>
<dbReference type="EC" id="6.3.1.2" evidence="2"/>
<evidence type="ECO:0000256" key="4">
    <source>
        <dbReference type="RuleBase" id="RU000384"/>
    </source>
</evidence>
<dbReference type="SUPFAM" id="SSF54368">
    <property type="entry name" value="Glutamine synthetase, N-terminal domain"/>
    <property type="match status" value="1"/>
</dbReference>
<dbReference type="InterPro" id="IPR008147">
    <property type="entry name" value="Gln_synt_N"/>
</dbReference>
<keyword evidence="7" id="KW-0436">Ligase</keyword>
<proteinExistence type="inferred from homology"/>